<dbReference type="InterPro" id="IPR052820">
    <property type="entry name" value="PhiA_domain"/>
</dbReference>
<dbReference type="PANTHER" id="PTHR42047">
    <property type="entry name" value="PROTEIN, PUTATIVE (AFU_ORTHOLOGUE AFUA_6G03560)-RELATED"/>
    <property type="match status" value="1"/>
</dbReference>
<gene>
    <name evidence="2" type="ORF">Dda_3697</name>
</gene>
<evidence type="ECO:0000313" key="2">
    <source>
        <dbReference type="EMBL" id="KAJ6261032.1"/>
    </source>
</evidence>
<keyword evidence="3" id="KW-1185">Reference proteome</keyword>
<organism evidence="2 3">
    <name type="scientific">Drechslerella dactyloides</name>
    <name type="common">Nematode-trapping fungus</name>
    <name type="synonym">Arthrobotrys dactyloides</name>
    <dbReference type="NCBI Taxonomy" id="74499"/>
    <lineage>
        <taxon>Eukaryota</taxon>
        <taxon>Fungi</taxon>
        <taxon>Dikarya</taxon>
        <taxon>Ascomycota</taxon>
        <taxon>Pezizomycotina</taxon>
        <taxon>Orbiliomycetes</taxon>
        <taxon>Orbiliales</taxon>
        <taxon>Orbiliaceae</taxon>
        <taxon>Drechslerella</taxon>
    </lineage>
</organism>
<evidence type="ECO:0000313" key="3">
    <source>
        <dbReference type="Proteomes" id="UP001221413"/>
    </source>
</evidence>
<dbReference type="PANTHER" id="PTHR42047:SF1">
    <property type="entry name" value="PROTEIN, PUTATIVE (AFU_ORTHOLOGUE AFUA_6G03560)-RELATED"/>
    <property type="match status" value="1"/>
</dbReference>
<dbReference type="AlphaFoldDB" id="A0AAD6IZ87"/>
<name>A0AAD6IZ87_DREDA</name>
<reference evidence="2" key="1">
    <citation type="submission" date="2023-01" db="EMBL/GenBank/DDBJ databases">
        <title>The chitinases involved in constricting ring structure development in the nematode-trapping fungus Drechslerella dactyloides.</title>
        <authorList>
            <person name="Wang R."/>
            <person name="Zhang L."/>
            <person name="Tang P."/>
            <person name="Li S."/>
            <person name="Liang L."/>
        </authorList>
    </citation>
    <scope>NUCLEOTIDE SEQUENCE</scope>
    <source>
        <strain evidence="2">YMF1.00031</strain>
    </source>
</reference>
<feature type="chain" id="PRO_5042286903" description="IgE-binding protein" evidence="1">
    <location>
        <begin position="18"/>
        <end position="201"/>
    </location>
</feature>
<dbReference type="Proteomes" id="UP001221413">
    <property type="component" value="Unassembled WGS sequence"/>
</dbReference>
<evidence type="ECO:0008006" key="4">
    <source>
        <dbReference type="Google" id="ProtNLM"/>
    </source>
</evidence>
<protein>
    <recommendedName>
        <fullName evidence="4">IgE-binding protein</fullName>
    </recommendedName>
</protein>
<proteinExistence type="predicted"/>
<comment type="caution">
    <text evidence="2">The sequence shown here is derived from an EMBL/GenBank/DDBJ whole genome shotgun (WGS) entry which is preliminary data.</text>
</comment>
<accession>A0AAD6IZ87</accession>
<sequence length="201" mass="20837">MQFTIATLLAAISAVSAAPAALPSDAPASELKFGIMAIRSASPIHYGQVNASGQKFFIGVEPSAYCPVPPVPAGACPSGKYTSMVGDSSLSLNVMVPGGQRIYIDADGSLSYTQAHSAFMPPGAVTDGFTIGPVQENTLRHISHSKGGFYACPAKKDQAPWKIFVGQPTDAAAPSGSASDCLPFSATAVEFKTEQFGAWQY</sequence>
<dbReference type="EMBL" id="JAQGDS010000004">
    <property type="protein sequence ID" value="KAJ6261032.1"/>
    <property type="molecule type" value="Genomic_DNA"/>
</dbReference>
<evidence type="ECO:0000256" key="1">
    <source>
        <dbReference type="SAM" id="SignalP"/>
    </source>
</evidence>
<keyword evidence="1" id="KW-0732">Signal</keyword>
<feature type="signal peptide" evidence="1">
    <location>
        <begin position="1"/>
        <end position="17"/>
    </location>
</feature>